<feature type="region of interest" description="Disordered" evidence="1">
    <location>
        <begin position="219"/>
        <end position="270"/>
    </location>
</feature>
<dbReference type="EMBL" id="HBFQ01046092">
    <property type="protein sequence ID" value="CAD8858434.1"/>
    <property type="molecule type" value="Transcribed_RNA"/>
</dbReference>
<keyword evidence="2" id="KW-1133">Transmembrane helix</keyword>
<accession>A0A7S1FBT6</accession>
<feature type="signal peptide" evidence="3">
    <location>
        <begin position="1"/>
        <end position="19"/>
    </location>
</feature>
<reference evidence="4" key="1">
    <citation type="submission" date="2021-01" db="EMBL/GenBank/DDBJ databases">
        <authorList>
            <person name="Corre E."/>
            <person name="Pelletier E."/>
            <person name="Niang G."/>
            <person name="Scheremetjew M."/>
            <person name="Finn R."/>
            <person name="Kale V."/>
            <person name="Holt S."/>
            <person name="Cochrane G."/>
            <person name="Meng A."/>
            <person name="Brown T."/>
            <person name="Cohen L."/>
        </authorList>
    </citation>
    <scope>NUCLEOTIDE SEQUENCE</scope>
</reference>
<keyword evidence="2" id="KW-0472">Membrane</keyword>
<proteinExistence type="predicted"/>
<organism evidence="4">
    <name type="scientific">Noctiluca scintillans</name>
    <name type="common">Sea sparkle</name>
    <name type="synonym">Red tide dinoflagellate</name>
    <dbReference type="NCBI Taxonomy" id="2966"/>
    <lineage>
        <taxon>Eukaryota</taxon>
        <taxon>Sar</taxon>
        <taxon>Alveolata</taxon>
        <taxon>Dinophyceae</taxon>
        <taxon>Noctilucales</taxon>
        <taxon>Noctilucaceae</taxon>
        <taxon>Noctiluca</taxon>
    </lineage>
</organism>
<keyword evidence="2" id="KW-0812">Transmembrane</keyword>
<sequence>MENQGLSQGLLMLASVANGFTVVMPAPRPPDAVTLSHQRAAEEVYRLAGWTFSGVDLRALIRKTPYLVEDKEGLWQYYCSMNPAVPIERAFLLIIAAEVANYNDRPILRRVLYGYAAFLGAIYMAPCHIFYTLHRIVWNHQWVLAVREVGTPMPPPASCLMVRSVQGLLEGAKVTPGSTALATGRGDAGSWWKRFLPLAVMGVGLAVWFIQKGSWASPQLAQRSQPPQRPEPPQNSQESYETQQPRTPQHAQFVYQDPSYGPDSPYGRQW</sequence>
<feature type="compositionally biased region" description="Polar residues" evidence="1">
    <location>
        <begin position="240"/>
        <end position="250"/>
    </location>
</feature>
<name>A0A7S1FBT6_NOCSC</name>
<evidence type="ECO:0000313" key="4">
    <source>
        <dbReference type="EMBL" id="CAD8858434.1"/>
    </source>
</evidence>
<evidence type="ECO:0000256" key="3">
    <source>
        <dbReference type="SAM" id="SignalP"/>
    </source>
</evidence>
<evidence type="ECO:0000256" key="1">
    <source>
        <dbReference type="SAM" id="MobiDB-lite"/>
    </source>
</evidence>
<feature type="chain" id="PRO_5031010049" evidence="3">
    <location>
        <begin position="20"/>
        <end position="270"/>
    </location>
</feature>
<gene>
    <name evidence="4" type="ORF">NSCI0253_LOCUS32788</name>
</gene>
<keyword evidence="3" id="KW-0732">Signal</keyword>
<dbReference type="AlphaFoldDB" id="A0A7S1FBT6"/>
<protein>
    <submittedName>
        <fullName evidence="4">Uncharacterized protein</fullName>
    </submittedName>
</protein>
<feature type="transmembrane region" description="Helical" evidence="2">
    <location>
        <begin position="112"/>
        <end position="131"/>
    </location>
</feature>
<evidence type="ECO:0000256" key="2">
    <source>
        <dbReference type="SAM" id="Phobius"/>
    </source>
</evidence>